<proteinExistence type="predicted"/>
<evidence type="ECO:0000313" key="1">
    <source>
        <dbReference type="EMBL" id="KAB2631126.1"/>
    </source>
</evidence>
<reference evidence="1 2" key="3">
    <citation type="submission" date="2019-11" db="EMBL/GenBank/DDBJ databases">
        <title>A de novo genome assembly of a pear dwarfing rootstock.</title>
        <authorList>
            <person name="Wang F."/>
            <person name="Wang J."/>
            <person name="Li S."/>
            <person name="Zhang Y."/>
            <person name="Fang M."/>
            <person name="Ma L."/>
            <person name="Zhao Y."/>
            <person name="Jiang S."/>
        </authorList>
    </citation>
    <scope>NUCLEOTIDE SEQUENCE [LARGE SCALE GENOMIC DNA]</scope>
    <source>
        <strain evidence="1">S2</strain>
        <tissue evidence="1">Leaf</tissue>
    </source>
</reference>
<organism evidence="1 2">
    <name type="scientific">Pyrus ussuriensis x Pyrus communis</name>
    <dbReference type="NCBI Taxonomy" id="2448454"/>
    <lineage>
        <taxon>Eukaryota</taxon>
        <taxon>Viridiplantae</taxon>
        <taxon>Streptophyta</taxon>
        <taxon>Embryophyta</taxon>
        <taxon>Tracheophyta</taxon>
        <taxon>Spermatophyta</taxon>
        <taxon>Magnoliopsida</taxon>
        <taxon>eudicotyledons</taxon>
        <taxon>Gunneridae</taxon>
        <taxon>Pentapetalae</taxon>
        <taxon>rosids</taxon>
        <taxon>fabids</taxon>
        <taxon>Rosales</taxon>
        <taxon>Rosaceae</taxon>
        <taxon>Amygdaloideae</taxon>
        <taxon>Maleae</taxon>
        <taxon>Pyrus</taxon>
    </lineage>
</organism>
<dbReference type="EMBL" id="SMOL01000143">
    <property type="protein sequence ID" value="KAB2631126.1"/>
    <property type="molecule type" value="Genomic_DNA"/>
</dbReference>
<name>A0A5N5HTB8_9ROSA</name>
<dbReference type="AlphaFoldDB" id="A0A5N5HTB8"/>
<reference evidence="1 2" key="1">
    <citation type="submission" date="2019-09" db="EMBL/GenBank/DDBJ databases">
        <authorList>
            <person name="Ou C."/>
        </authorList>
    </citation>
    <scope>NUCLEOTIDE SEQUENCE [LARGE SCALE GENOMIC DNA]</scope>
    <source>
        <strain evidence="1">S2</strain>
        <tissue evidence="1">Leaf</tissue>
    </source>
</reference>
<evidence type="ECO:0000313" key="2">
    <source>
        <dbReference type="Proteomes" id="UP000327157"/>
    </source>
</evidence>
<sequence length="228" mass="26242">MRNEFPTFVREHSHLISLSNQRPIHPLLNTYSPIWRDLNHDSWNNIQAPNQTFAPPPQQTPFDTSLEDTLDLLAQSASQFQQSTSIMIQEHSITLTKLEIQLGQIVQALNEQPCGDGQDVNGEQPLESSCADIHREVLEFEAFSQSSTSLEFFPKVMLDSPCCFTSLQVPSLESFGDDLLPYQEKNKLKRKYHHNQVLVEIQRTIFKVPQKKPLIPTKVWRYLDFLPP</sequence>
<accession>A0A5N5HTB8</accession>
<keyword evidence="2" id="KW-1185">Reference proteome</keyword>
<gene>
    <name evidence="1" type="ORF">D8674_008645</name>
</gene>
<protein>
    <submittedName>
        <fullName evidence="1">GDSL esterase/lipase</fullName>
    </submittedName>
</protein>
<dbReference type="Proteomes" id="UP000327157">
    <property type="component" value="Chromosome 12"/>
</dbReference>
<comment type="caution">
    <text evidence="1">The sequence shown here is derived from an EMBL/GenBank/DDBJ whole genome shotgun (WGS) entry which is preliminary data.</text>
</comment>
<reference evidence="2" key="2">
    <citation type="submission" date="2019-10" db="EMBL/GenBank/DDBJ databases">
        <title>A de novo genome assembly of a pear dwarfing rootstock.</title>
        <authorList>
            <person name="Wang F."/>
            <person name="Wang J."/>
            <person name="Li S."/>
            <person name="Zhang Y."/>
            <person name="Fang M."/>
            <person name="Ma L."/>
            <person name="Zhao Y."/>
            <person name="Jiang S."/>
        </authorList>
    </citation>
    <scope>NUCLEOTIDE SEQUENCE [LARGE SCALE GENOMIC DNA]</scope>
</reference>